<dbReference type="AlphaFoldDB" id="S7VPG0"/>
<comment type="caution">
    <text evidence="1">The sequence shown here is derived from an EMBL/GenBank/DDBJ whole genome shotgun (WGS) entry which is preliminary data.</text>
</comment>
<organism evidence="1 2">
    <name type="scientific">Cyclobacterium qasimii M12-11B</name>
    <dbReference type="NCBI Taxonomy" id="641524"/>
    <lineage>
        <taxon>Bacteria</taxon>
        <taxon>Pseudomonadati</taxon>
        <taxon>Bacteroidota</taxon>
        <taxon>Cytophagia</taxon>
        <taxon>Cytophagales</taxon>
        <taxon>Cyclobacteriaceae</taxon>
        <taxon>Cyclobacterium</taxon>
    </lineage>
</organism>
<evidence type="ECO:0000313" key="2">
    <source>
        <dbReference type="Proteomes" id="UP000014974"/>
    </source>
</evidence>
<reference evidence="1 2" key="1">
    <citation type="journal article" date="2013" name="Genome Announc.">
        <title>Draft Genome Sequence of Cyclobacterium qasimii Strain M12-11BT, Isolated from Arctic Marine Sediment.</title>
        <authorList>
            <person name="Shivaji S."/>
            <person name="Ara S."/>
            <person name="Singh A."/>
            <person name="Kumar Pinnaka A."/>
        </authorList>
    </citation>
    <scope>NUCLEOTIDE SEQUENCE [LARGE SCALE GENOMIC DNA]</scope>
    <source>
        <strain evidence="1 2">M12-11B</strain>
    </source>
</reference>
<evidence type="ECO:0000313" key="1">
    <source>
        <dbReference type="EMBL" id="EPR71851.1"/>
    </source>
</evidence>
<gene>
    <name evidence="1" type="ORF">ADICYQ_0099</name>
</gene>
<dbReference type="Proteomes" id="UP000014974">
    <property type="component" value="Unassembled WGS sequence"/>
</dbReference>
<dbReference type="EMBL" id="ATNM01000003">
    <property type="protein sequence ID" value="EPR71851.1"/>
    <property type="molecule type" value="Genomic_DNA"/>
</dbReference>
<accession>S7VPG0</accession>
<proteinExistence type="predicted"/>
<name>S7VPG0_9BACT</name>
<protein>
    <submittedName>
        <fullName evidence="1">Uncharacterized protein</fullName>
    </submittedName>
</protein>
<sequence>MKRPTERFFLMRIKVTLLVKVSSFNFYFVGDQNPHSF</sequence>